<name>A0A9X3P112_9ACTN</name>
<dbReference type="EMBL" id="JAJAQC010000086">
    <property type="protein sequence ID" value="MDA0567891.1"/>
    <property type="molecule type" value="Genomic_DNA"/>
</dbReference>
<accession>A0A9X3P112</accession>
<proteinExistence type="predicted"/>
<keyword evidence="2" id="KW-1185">Reference proteome</keyword>
<comment type="caution">
    <text evidence="1">The sequence shown here is derived from an EMBL/GenBank/DDBJ whole genome shotgun (WGS) entry which is preliminary data.</text>
</comment>
<dbReference type="AlphaFoldDB" id="A0A9X3P112"/>
<gene>
    <name evidence="1" type="ORF">LG943_26745</name>
</gene>
<sequence length="71" mass="7897">MSNHARGPSASLTFSREDDHAFTLHLAPGIHVEVPLRAEDDPQAWLAALSRCADIAQHCDRRRAARHATRD</sequence>
<dbReference type="RefSeq" id="WP_270075127.1">
    <property type="nucleotide sequence ID" value="NZ_JAJAQC010000086.1"/>
</dbReference>
<evidence type="ECO:0000313" key="1">
    <source>
        <dbReference type="EMBL" id="MDA0567891.1"/>
    </source>
</evidence>
<reference evidence="1" key="1">
    <citation type="submission" date="2021-10" db="EMBL/GenBank/DDBJ databases">
        <title>Streptomonospora sp. nov., isolated from mangrove soil.</title>
        <authorList>
            <person name="Chen X."/>
            <person name="Ge X."/>
            <person name="Liu W."/>
        </authorList>
    </citation>
    <scope>NUCLEOTIDE SEQUENCE</scope>
    <source>
        <strain evidence="1">S1-112</strain>
    </source>
</reference>
<dbReference type="Proteomes" id="UP001140076">
    <property type="component" value="Unassembled WGS sequence"/>
</dbReference>
<evidence type="ECO:0000313" key="2">
    <source>
        <dbReference type="Proteomes" id="UP001140076"/>
    </source>
</evidence>
<organism evidence="1 2">
    <name type="scientific">Streptomonospora mangrovi</name>
    <dbReference type="NCBI Taxonomy" id="2883123"/>
    <lineage>
        <taxon>Bacteria</taxon>
        <taxon>Bacillati</taxon>
        <taxon>Actinomycetota</taxon>
        <taxon>Actinomycetes</taxon>
        <taxon>Streptosporangiales</taxon>
        <taxon>Nocardiopsidaceae</taxon>
        <taxon>Streptomonospora</taxon>
    </lineage>
</organism>
<protein>
    <submittedName>
        <fullName evidence="1">Uncharacterized protein</fullName>
    </submittedName>
</protein>